<dbReference type="EMBL" id="JAFHLR010000035">
    <property type="protein sequence ID" value="KAG5466121.1"/>
    <property type="molecule type" value="Genomic_DNA"/>
</dbReference>
<dbReference type="KEGG" id="loi:92357254"/>
<gene>
    <name evidence="1" type="ORF">LSCM4_01263</name>
</gene>
<sequence>MFSSRKTPAKAQGDGYDDEQHLVAAVSEFKKVEASNQTMVDQLHQRLASPFQITAKPCEASRLAVLQCYQQLQGSPAATNSDAAALTPPGTWSDSKSVHPVPDGAWLSIPYQRCYETALAYHQCVEDTLAKHLGLVAAFEQRGAQQKIMQQAVGKAQEESQ</sequence>
<dbReference type="Proteomes" id="UP000674143">
    <property type="component" value="Unassembled WGS sequence"/>
</dbReference>
<evidence type="ECO:0000313" key="1">
    <source>
        <dbReference type="EMBL" id="KAG5466121.1"/>
    </source>
</evidence>
<reference evidence="2" key="2">
    <citation type="journal article" date="2021" name="Sci. Data">
        <title>Chromosome-scale genome sequencing, assembly and annotation of six genomes from subfamily Leishmaniinae.</title>
        <authorList>
            <person name="Almutairi H."/>
            <person name="Urbaniak M.D."/>
            <person name="Bates M.D."/>
            <person name="Jariyapan N."/>
            <person name="Kwakye-Nuako G."/>
            <person name="Thomaz Soccol V."/>
            <person name="Al-Salem W.S."/>
            <person name="Dillon R.J."/>
            <person name="Bates P.A."/>
            <person name="Gatherer D."/>
        </authorList>
    </citation>
    <scope>NUCLEOTIDE SEQUENCE [LARGE SCALE GENOMIC DNA]</scope>
</reference>
<name>A0A836GW23_9TRYP</name>
<dbReference type="GeneID" id="92357254"/>
<proteinExistence type="predicted"/>
<reference evidence="2" key="1">
    <citation type="journal article" date="2021" name="Microbiol. Resour. Announc.">
        <title>LGAAP: Leishmaniinae Genome Assembly and Annotation Pipeline.</title>
        <authorList>
            <person name="Almutairi H."/>
            <person name="Urbaniak M.D."/>
            <person name="Bates M.D."/>
            <person name="Jariyapan N."/>
            <person name="Kwakye-Nuako G."/>
            <person name="Thomaz-Soccol V."/>
            <person name="Al-Salem W.S."/>
            <person name="Dillon R.J."/>
            <person name="Bates P.A."/>
            <person name="Gatherer D."/>
        </authorList>
    </citation>
    <scope>NUCLEOTIDE SEQUENCE [LARGE SCALE GENOMIC DNA]</scope>
</reference>
<comment type="caution">
    <text evidence="1">The sequence shown here is derived from an EMBL/GenBank/DDBJ whole genome shotgun (WGS) entry which is preliminary data.</text>
</comment>
<protein>
    <submittedName>
        <fullName evidence="1">Uncharacterized protein</fullName>
    </submittedName>
</protein>
<dbReference type="AlphaFoldDB" id="A0A836GW23"/>
<accession>A0A836GW23</accession>
<organism evidence="1 2">
    <name type="scientific">Leishmania orientalis</name>
    <dbReference type="NCBI Taxonomy" id="2249476"/>
    <lineage>
        <taxon>Eukaryota</taxon>
        <taxon>Discoba</taxon>
        <taxon>Euglenozoa</taxon>
        <taxon>Kinetoplastea</taxon>
        <taxon>Metakinetoplastina</taxon>
        <taxon>Trypanosomatida</taxon>
        <taxon>Trypanosomatidae</taxon>
        <taxon>Leishmaniinae</taxon>
        <taxon>Leishmania</taxon>
    </lineage>
</organism>
<dbReference type="RefSeq" id="XP_067059011.1">
    <property type="nucleotide sequence ID" value="XM_067203320.1"/>
</dbReference>
<keyword evidence="2" id="KW-1185">Reference proteome</keyword>
<evidence type="ECO:0000313" key="2">
    <source>
        <dbReference type="Proteomes" id="UP000674143"/>
    </source>
</evidence>